<protein>
    <submittedName>
        <fullName evidence="2">Uncharacterized protein</fullName>
    </submittedName>
</protein>
<dbReference type="OrthoDB" id="9984778at2759"/>
<reference evidence="2" key="1">
    <citation type="submission" date="2022-04" db="EMBL/GenBank/DDBJ databases">
        <title>Carnegiea gigantea Genome sequencing and assembly v2.</title>
        <authorList>
            <person name="Copetti D."/>
            <person name="Sanderson M.J."/>
            <person name="Burquez A."/>
            <person name="Wojciechowski M.F."/>
        </authorList>
    </citation>
    <scope>NUCLEOTIDE SEQUENCE</scope>
    <source>
        <strain evidence="2">SGP5-SGP5p</strain>
        <tissue evidence="2">Aerial part</tissue>
    </source>
</reference>
<accession>A0A9Q1GHU4</accession>
<comment type="caution">
    <text evidence="2">The sequence shown here is derived from an EMBL/GenBank/DDBJ whole genome shotgun (WGS) entry which is preliminary data.</text>
</comment>
<name>A0A9Q1GHU4_9CARY</name>
<feature type="compositionally biased region" description="Basic and acidic residues" evidence="1">
    <location>
        <begin position="139"/>
        <end position="155"/>
    </location>
</feature>
<sequence length="155" mass="16782">MDASSEEPISKSQNYQYPLYMEPHDSCIDEEHRFLSNQGIERGLLQATQASHQANSASLQSSYVTISLTPPSEQEDLPSVAGSPYGVLGICEELSQGQGASEEAISALPTYRFKVKKSNGGCTREPDSEEEGGIVATGTEKEPLIFRKDSVSHSV</sequence>
<dbReference type="Proteomes" id="UP001153076">
    <property type="component" value="Unassembled WGS sequence"/>
</dbReference>
<dbReference type="AlphaFoldDB" id="A0A9Q1GHU4"/>
<feature type="region of interest" description="Disordered" evidence="1">
    <location>
        <begin position="117"/>
        <end position="155"/>
    </location>
</feature>
<evidence type="ECO:0000313" key="3">
    <source>
        <dbReference type="Proteomes" id="UP001153076"/>
    </source>
</evidence>
<evidence type="ECO:0000313" key="2">
    <source>
        <dbReference type="EMBL" id="KAJ8419499.1"/>
    </source>
</evidence>
<evidence type="ECO:0000256" key="1">
    <source>
        <dbReference type="SAM" id="MobiDB-lite"/>
    </source>
</evidence>
<organism evidence="2 3">
    <name type="scientific">Carnegiea gigantea</name>
    <dbReference type="NCBI Taxonomy" id="171969"/>
    <lineage>
        <taxon>Eukaryota</taxon>
        <taxon>Viridiplantae</taxon>
        <taxon>Streptophyta</taxon>
        <taxon>Embryophyta</taxon>
        <taxon>Tracheophyta</taxon>
        <taxon>Spermatophyta</taxon>
        <taxon>Magnoliopsida</taxon>
        <taxon>eudicotyledons</taxon>
        <taxon>Gunneridae</taxon>
        <taxon>Pentapetalae</taxon>
        <taxon>Caryophyllales</taxon>
        <taxon>Cactineae</taxon>
        <taxon>Cactaceae</taxon>
        <taxon>Cactoideae</taxon>
        <taxon>Echinocereeae</taxon>
        <taxon>Carnegiea</taxon>
    </lineage>
</organism>
<gene>
    <name evidence="2" type="ORF">Cgig2_023576</name>
</gene>
<keyword evidence="3" id="KW-1185">Reference proteome</keyword>
<proteinExistence type="predicted"/>
<dbReference type="EMBL" id="JAKOGI010005028">
    <property type="protein sequence ID" value="KAJ8419499.1"/>
    <property type="molecule type" value="Genomic_DNA"/>
</dbReference>